<proteinExistence type="predicted"/>
<dbReference type="InParanoid" id="D8Q2R2"/>
<dbReference type="VEuPathDB" id="FungiDB:SCHCODRAFT_02617272"/>
<keyword evidence="3" id="KW-0732">Signal</keyword>
<gene>
    <name evidence="4" type="ORF">SCHCODRAFT_107574</name>
</gene>
<evidence type="ECO:0000256" key="1">
    <source>
        <dbReference type="SAM" id="Coils"/>
    </source>
</evidence>
<feature type="signal peptide" evidence="3">
    <location>
        <begin position="1"/>
        <end position="28"/>
    </location>
</feature>
<protein>
    <recommendedName>
        <fullName evidence="6">HAUS augmin-like complex subunit 6 N-terminal domain-containing protein</fullName>
    </recommendedName>
</protein>
<feature type="chain" id="PRO_5003120475" description="HAUS augmin-like complex subunit 6 N-terminal domain-containing protein" evidence="3">
    <location>
        <begin position="29"/>
        <end position="713"/>
    </location>
</feature>
<dbReference type="Proteomes" id="UP000007431">
    <property type="component" value="Unassembled WGS sequence"/>
</dbReference>
<dbReference type="AlphaFoldDB" id="D8Q2R2"/>
<feature type="compositionally biased region" description="Acidic residues" evidence="2">
    <location>
        <begin position="661"/>
        <end position="677"/>
    </location>
</feature>
<feature type="coiled-coil region" evidence="1">
    <location>
        <begin position="190"/>
        <end position="224"/>
    </location>
</feature>
<keyword evidence="1" id="KW-0175">Coiled coil</keyword>
<dbReference type="RefSeq" id="XP_003032466.1">
    <property type="nucleotide sequence ID" value="XM_003032420.1"/>
</dbReference>
<keyword evidence="5" id="KW-1185">Reference proteome</keyword>
<feature type="non-terminal residue" evidence="4">
    <location>
        <position position="713"/>
    </location>
</feature>
<evidence type="ECO:0000313" key="5">
    <source>
        <dbReference type="Proteomes" id="UP000007431"/>
    </source>
</evidence>
<dbReference type="eggNOG" id="ENOG502R10X">
    <property type="taxonomic scope" value="Eukaryota"/>
</dbReference>
<name>D8Q2R2_SCHCM</name>
<dbReference type="KEGG" id="scm:SCHCO_02617272"/>
<reference evidence="4 5" key="1">
    <citation type="journal article" date="2010" name="Nat. Biotechnol.">
        <title>Genome sequence of the model mushroom Schizophyllum commune.</title>
        <authorList>
            <person name="Ohm R.A."/>
            <person name="de Jong J.F."/>
            <person name="Lugones L.G."/>
            <person name="Aerts A."/>
            <person name="Kothe E."/>
            <person name="Stajich J.E."/>
            <person name="de Vries R.P."/>
            <person name="Record E."/>
            <person name="Levasseur A."/>
            <person name="Baker S.E."/>
            <person name="Bartholomew K.A."/>
            <person name="Coutinho P.M."/>
            <person name="Erdmann S."/>
            <person name="Fowler T.J."/>
            <person name="Gathman A.C."/>
            <person name="Lombard V."/>
            <person name="Henrissat B."/>
            <person name="Knabe N."/>
            <person name="Kuees U."/>
            <person name="Lilly W.W."/>
            <person name="Lindquist E."/>
            <person name="Lucas S."/>
            <person name="Magnuson J.K."/>
            <person name="Piumi F."/>
            <person name="Raudaskoski M."/>
            <person name="Salamov A."/>
            <person name="Schmutz J."/>
            <person name="Schwarze F.W.M.R."/>
            <person name="vanKuyk P.A."/>
            <person name="Horton J.S."/>
            <person name="Grigoriev I.V."/>
            <person name="Woesten H.A.B."/>
        </authorList>
    </citation>
    <scope>NUCLEOTIDE SEQUENCE [LARGE SCALE GENOMIC DNA]</scope>
    <source>
        <strain evidence="5">H4-8 / FGSC 9210</strain>
    </source>
</reference>
<evidence type="ECO:0000256" key="2">
    <source>
        <dbReference type="SAM" id="MobiDB-lite"/>
    </source>
</evidence>
<dbReference type="HOGENOM" id="CLU_369649_0_0_1"/>
<dbReference type="EMBL" id="GL377305">
    <property type="protein sequence ID" value="EFI97563.1"/>
    <property type="molecule type" value="Genomic_DNA"/>
</dbReference>
<sequence length="713" mass="78924">MATKITLPALPPSLLLLVHLHLLEYPHADRPEYDHNVFNPKIRGLKDRTKTMEDVSYFLVRKLERDRVKTTLPNYPCKKPSDSVAYRTALTKYLEGVRHAATGGGHAPATAKSLKGLPKESAASKANGSAAWWKDVLVRRSTIEECAGEKFENIMVALSIEVLMRYVKGARDPAIFYSPEAQPSTYPVMLSCAMHARKEWTRRMDELRRQRTQLQKLKEGLRHSTARKSKYEGLTTQRLIVYAESKYQDLLSAWSVPALDFLIETAGVSRQVAEGPTTQNSALSTTNFSRSTLLRSGSTSKAAAPQPLPVAAAHHPSYLKKLRKPLSAGADPSRSRASQSRPHASGRGAHAPDAAGAQAASAPQTARLVERERQMKRALLRELDKVRRRRGEAEERLQQALRQKRKPAVAAREGRLEIWIPPSPTIISFDVRFSPFSNISALRRLDSREADTAMQVISNKQLAHELTAPDPFVEPLQTRVDRVRARWKTGPKQPPENQTSRIPKPSAESGKASTTHQARDGSRTARAPSQSSQPLRYKAAPPAATATSGRPSNSKDASSRTIPQVGNRTPRRTRKSARMSLVRPPVLHDVEDAEVTQILDQLHDDSDEEWDESTKILSTPGKPLASLSRTPGSVTTTVKRRPRETFAMPQGGAPMDLPTSELEDDEGETSADDDSGYEEGHSVSLRDILLQANMTGINLAAHLEDEMDDDDPF</sequence>
<feature type="compositionally biased region" description="Polar residues" evidence="2">
    <location>
        <begin position="545"/>
        <end position="567"/>
    </location>
</feature>
<evidence type="ECO:0000256" key="3">
    <source>
        <dbReference type="SAM" id="SignalP"/>
    </source>
</evidence>
<feature type="compositionally biased region" description="Low complexity" evidence="2">
    <location>
        <begin position="348"/>
        <end position="366"/>
    </location>
</feature>
<dbReference type="OrthoDB" id="5575722at2759"/>
<feature type="coiled-coil region" evidence="1">
    <location>
        <begin position="369"/>
        <end position="403"/>
    </location>
</feature>
<evidence type="ECO:0000313" key="4">
    <source>
        <dbReference type="EMBL" id="EFI97563.1"/>
    </source>
</evidence>
<dbReference type="GeneID" id="9592745"/>
<feature type="region of interest" description="Disordered" evidence="2">
    <location>
        <begin position="325"/>
        <end position="368"/>
    </location>
</feature>
<feature type="region of interest" description="Disordered" evidence="2">
    <location>
        <begin position="486"/>
        <end position="581"/>
    </location>
</feature>
<feature type="compositionally biased region" description="Polar residues" evidence="2">
    <location>
        <begin position="627"/>
        <end position="637"/>
    </location>
</feature>
<dbReference type="OMA" id="HLHLLNY"/>
<evidence type="ECO:0008006" key="6">
    <source>
        <dbReference type="Google" id="ProtNLM"/>
    </source>
</evidence>
<organism evidence="5">
    <name type="scientific">Schizophyllum commune (strain H4-8 / FGSC 9210)</name>
    <name type="common">Split gill fungus</name>
    <dbReference type="NCBI Taxonomy" id="578458"/>
    <lineage>
        <taxon>Eukaryota</taxon>
        <taxon>Fungi</taxon>
        <taxon>Dikarya</taxon>
        <taxon>Basidiomycota</taxon>
        <taxon>Agaricomycotina</taxon>
        <taxon>Agaricomycetes</taxon>
        <taxon>Agaricomycetidae</taxon>
        <taxon>Agaricales</taxon>
        <taxon>Schizophyllaceae</taxon>
        <taxon>Schizophyllum</taxon>
    </lineage>
</organism>
<feature type="region of interest" description="Disordered" evidence="2">
    <location>
        <begin position="616"/>
        <end position="683"/>
    </location>
</feature>
<accession>D8Q2R2</accession>